<reference evidence="1 2" key="1">
    <citation type="submission" date="2019-03" db="EMBL/GenBank/DDBJ databases">
        <title>Genomic Encyclopedia of Type Strains, Phase IV (KMG-IV): sequencing the most valuable type-strain genomes for metagenomic binning, comparative biology and taxonomic classification.</title>
        <authorList>
            <person name="Goeker M."/>
        </authorList>
    </citation>
    <scope>NUCLEOTIDE SEQUENCE [LARGE SCALE GENOMIC DNA]</scope>
    <source>
        <strain evidence="1 2">DSM 100013</strain>
    </source>
</reference>
<dbReference type="InterPro" id="IPR012452">
    <property type="entry name" value="DUF1657"/>
</dbReference>
<organism evidence="1 2">
    <name type="scientific">Serpentinicella alkaliphila</name>
    <dbReference type="NCBI Taxonomy" id="1734049"/>
    <lineage>
        <taxon>Bacteria</taxon>
        <taxon>Bacillati</taxon>
        <taxon>Bacillota</taxon>
        <taxon>Clostridia</taxon>
        <taxon>Peptostreptococcales</taxon>
        <taxon>Natronincolaceae</taxon>
        <taxon>Serpentinicella</taxon>
    </lineage>
</organism>
<name>A0A4R2TLD0_9FIRM</name>
<dbReference type="InterPro" id="IPR012347">
    <property type="entry name" value="Ferritin-like"/>
</dbReference>
<dbReference type="OrthoDB" id="1955400at2"/>
<sequence>MTVQADLEKLIALCEATMGNYSLMASSTEEQEAKDTFNSMKSDIKQHIQFLNDRLKYLKQNNELNKQ</sequence>
<evidence type="ECO:0000313" key="2">
    <source>
        <dbReference type="Proteomes" id="UP000295504"/>
    </source>
</evidence>
<accession>A0A4R2TLD0</accession>
<proteinExistence type="predicted"/>
<dbReference type="RefSeq" id="WP_132848076.1">
    <property type="nucleotide sequence ID" value="NZ_CP058648.1"/>
</dbReference>
<dbReference type="AlphaFoldDB" id="A0A4R2TLD0"/>
<gene>
    <name evidence="1" type="ORF">EDD79_101040</name>
</gene>
<comment type="caution">
    <text evidence="1">The sequence shown here is derived from an EMBL/GenBank/DDBJ whole genome shotgun (WGS) entry which is preliminary data.</text>
</comment>
<keyword evidence="2" id="KW-1185">Reference proteome</keyword>
<dbReference type="EMBL" id="SLYC01000010">
    <property type="protein sequence ID" value="TCQ03252.1"/>
    <property type="molecule type" value="Genomic_DNA"/>
</dbReference>
<protein>
    <submittedName>
        <fullName evidence="1">Uncharacterized protein DUF1657</fullName>
    </submittedName>
</protein>
<dbReference type="Pfam" id="PF07870">
    <property type="entry name" value="DUF1657"/>
    <property type="match status" value="1"/>
</dbReference>
<dbReference type="Gene3D" id="1.20.1260.10">
    <property type="match status" value="1"/>
</dbReference>
<dbReference type="Proteomes" id="UP000295504">
    <property type="component" value="Unassembled WGS sequence"/>
</dbReference>
<evidence type="ECO:0000313" key="1">
    <source>
        <dbReference type="EMBL" id="TCQ03252.1"/>
    </source>
</evidence>